<evidence type="ECO:0000313" key="3">
    <source>
        <dbReference type="Proteomes" id="UP000823775"/>
    </source>
</evidence>
<evidence type="ECO:0000256" key="1">
    <source>
        <dbReference type="SAM" id="MobiDB-lite"/>
    </source>
</evidence>
<proteinExistence type="predicted"/>
<feature type="region of interest" description="Disordered" evidence="1">
    <location>
        <begin position="1"/>
        <end position="24"/>
    </location>
</feature>
<comment type="caution">
    <text evidence="2">The sequence shown here is derived from an EMBL/GenBank/DDBJ whole genome shotgun (WGS) entry which is preliminary data.</text>
</comment>
<accession>A0ABS8SHT1</accession>
<dbReference type="Proteomes" id="UP000823775">
    <property type="component" value="Unassembled WGS sequence"/>
</dbReference>
<dbReference type="EMBL" id="JACEIK010000521">
    <property type="protein sequence ID" value="MCD7458446.1"/>
    <property type="molecule type" value="Genomic_DNA"/>
</dbReference>
<feature type="compositionally biased region" description="Low complexity" evidence="1">
    <location>
        <begin position="1"/>
        <end position="15"/>
    </location>
</feature>
<name>A0ABS8SHT1_DATST</name>
<organism evidence="2 3">
    <name type="scientific">Datura stramonium</name>
    <name type="common">Jimsonweed</name>
    <name type="synonym">Common thornapple</name>
    <dbReference type="NCBI Taxonomy" id="4076"/>
    <lineage>
        <taxon>Eukaryota</taxon>
        <taxon>Viridiplantae</taxon>
        <taxon>Streptophyta</taxon>
        <taxon>Embryophyta</taxon>
        <taxon>Tracheophyta</taxon>
        <taxon>Spermatophyta</taxon>
        <taxon>Magnoliopsida</taxon>
        <taxon>eudicotyledons</taxon>
        <taxon>Gunneridae</taxon>
        <taxon>Pentapetalae</taxon>
        <taxon>asterids</taxon>
        <taxon>lamiids</taxon>
        <taxon>Solanales</taxon>
        <taxon>Solanaceae</taxon>
        <taxon>Solanoideae</taxon>
        <taxon>Datureae</taxon>
        <taxon>Datura</taxon>
    </lineage>
</organism>
<evidence type="ECO:0000313" key="2">
    <source>
        <dbReference type="EMBL" id="MCD7458446.1"/>
    </source>
</evidence>
<protein>
    <submittedName>
        <fullName evidence="2">Uncharacterized protein</fullName>
    </submittedName>
</protein>
<reference evidence="2 3" key="1">
    <citation type="journal article" date="2021" name="BMC Genomics">
        <title>Datura genome reveals duplications of psychoactive alkaloid biosynthetic genes and high mutation rate following tissue culture.</title>
        <authorList>
            <person name="Rajewski A."/>
            <person name="Carter-House D."/>
            <person name="Stajich J."/>
            <person name="Litt A."/>
        </authorList>
    </citation>
    <scope>NUCLEOTIDE SEQUENCE [LARGE SCALE GENOMIC DNA]</scope>
    <source>
        <strain evidence="2">AR-01</strain>
    </source>
</reference>
<gene>
    <name evidence="2" type="ORF">HAX54_038284</name>
</gene>
<keyword evidence="3" id="KW-1185">Reference proteome</keyword>
<sequence length="117" mass="13367">MNSQPQSSIESSSDQGEGRHYEPNNDSLYLTMAHCLGHWDYPVIHVARNPQEEPYNGPLYLITGHCVMAPKSTKKLEEVAEKREIPRSDSFEMSQNLKALVVPRRAMRSTPRMNLQL</sequence>